<accession>A0ABR1FTE7</accession>
<dbReference type="InterPro" id="IPR001344">
    <property type="entry name" value="Chloro_AB-bd_pln"/>
</dbReference>
<gene>
    <name evidence="8" type="ORF">SO694_00022148</name>
</gene>
<keyword evidence="6" id="KW-0934">Plastid</keyword>
<comment type="similarity">
    <text evidence="3">Belongs to the fucoxanthin chlorophyll protein family.</text>
</comment>
<comment type="subcellular location">
    <subcellularLocation>
        <location evidence="2">Plastid</location>
        <location evidence="2">Chloroplast</location>
    </subcellularLocation>
</comment>
<keyword evidence="5" id="KW-0602">Photosynthesis</keyword>
<dbReference type="InterPro" id="IPR022796">
    <property type="entry name" value="Chloroa_b-bind"/>
</dbReference>
<name>A0ABR1FTE7_AURAN</name>
<proteinExistence type="inferred from homology"/>
<protein>
    <submittedName>
        <fullName evidence="8">Chlorophyll A-B binding protein</fullName>
    </submittedName>
</protein>
<sequence length="224" mass="24230">MQKIVLALAAASASAFVGPAATRLATKINTATIEPETPEEEVVAEVAAPPAPRAWAIEQDMRAGITGPFGFFDPLSLSAGKSEQRLKYFREAELKHARVAMLAAAGFLVAENFHPLFGGAIDVPSYVAYQQTPLQTFWPVVVLYVGIVEVFSVFTFESPFEGNLWTLKSDRVPGDFEFDPAGLYPEDAAEQLDMQNKELNNGRLAMIAMAGMVAQELASGAKLF</sequence>
<evidence type="ECO:0000256" key="4">
    <source>
        <dbReference type="ARBA" id="ARBA00022528"/>
    </source>
</evidence>
<evidence type="ECO:0000256" key="7">
    <source>
        <dbReference type="SAM" id="SignalP"/>
    </source>
</evidence>
<evidence type="ECO:0000256" key="5">
    <source>
        <dbReference type="ARBA" id="ARBA00022531"/>
    </source>
</evidence>
<reference evidence="8 9" key="1">
    <citation type="submission" date="2024-03" db="EMBL/GenBank/DDBJ databases">
        <title>Aureococcus anophagefferens CCMP1851 and Kratosvirus quantuckense: Draft genome of a second virus-susceptible host strain in the model system.</title>
        <authorList>
            <person name="Chase E."/>
            <person name="Truchon A.R."/>
            <person name="Schepens W."/>
            <person name="Wilhelm S.W."/>
        </authorList>
    </citation>
    <scope>NUCLEOTIDE SEQUENCE [LARGE SCALE GENOMIC DNA]</scope>
    <source>
        <strain evidence="8 9">CCMP1851</strain>
    </source>
</reference>
<evidence type="ECO:0000313" key="9">
    <source>
        <dbReference type="Proteomes" id="UP001363151"/>
    </source>
</evidence>
<evidence type="ECO:0000256" key="6">
    <source>
        <dbReference type="ARBA" id="ARBA00022640"/>
    </source>
</evidence>
<feature type="signal peptide" evidence="7">
    <location>
        <begin position="1"/>
        <end position="15"/>
    </location>
</feature>
<comment type="caution">
    <text evidence="8">The sequence shown here is derived from an EMBL/GenBank/DDBJ whole genome shotgun (WGS) entry which is preliminary data.</text>
</comment>
<dbReference type="Pfam" id="PF00504">
    <property type="entry name" value="Chloroa_b-bind"/>
    <property type="match status" value="1"/>
</dbReference>
<comment type="function">
    <text evidence="1">The light-harvesting complex (LHC) functions as a light receptor, it captures and delivers excitation energy to photosystems with which it is closely associated. Energy is transferred from the carotenoid and chlorophyll C (or B) to chlorophyll A and the photosynthetic reaction centers where it is used to synthesize ATP and reducing power.</text>
</comment>
<keyword evidence="4" id="KW-0150">Chloroplast</keyword>
<keyword evidence="7" id="KW-0732">Signal</keyword>
<evidence type="ECO:0000256" key="3">
    <source>
        <dbReference type="ARBA" id="ARBA00005933"/>
    </source>
</evidence>
<feature type="chain" id="PRO_5045200746" evidence="7">
    <location>
        <begin position="16"/>
        <end position="224"/>
    </location>
</feature>
<evidence type="ECO:0000313" key="8">
    <source>
        <dbReference type="EMBL" id="KAK7237820.1"/>
    </source>
</evidence>
<dbReference type="SUPFAM" id="SSF103511">
    <property type="entry name" value="Chlorophyll a-b binding protein"/>
    <property type="match status" value="1"/>
</dbReference>
<dbReference type="PANTHER" id="PTHR21649">
    <property type="entry name" value="CHLOROPHYLL A/B BINDING PROTEIN"/>
    <property type="match status" value="1"/>
</dbReference>
<organism evidence="8 9">
    <name type="scientific">Aureococcus anophagefferens</name>
    <name type="common">Harmful bloom alga</name>
    <dbReference type="NCBI Taxonomy" id="44056"/>
    <lineage>
        <taxon>Eukaryota</taxon>
        <taxon>Sar</taxon>
        <taxon>Stramenopiles</taxon>
        <taxon>Ochrophyta</taxon>
        <taxon>Pelagophyceae</taxon>
        <taxon>Pelagomonadales</taxon>
        <taxon>Pelagomonadaceae</taxon>
        <taxon>Aureococcus</taxon>
    </lineage>
</organism>
<dbReference type="EMBL" id="JBBJCI010000231">
    <property type="protein sequence ID" value="KAK7237820.1"/>
    <property type="molecule type" value="Genomic_DNA"/>
</dbReference>
<evidence type="ECO:0000256" key="1">
    <source>
        <dbReference type="ARBA" id="ARBA00004022"/>
    </source>
</evidence>
<dbReference type="Gene3D" id="1.10.3460.10">
    <property type="entry name" value="Chlorophyll a/b binding protein domain"/>
    <property type="match status" value="1"/>
</dbReference>
<dbReference type="Proteomes" id="UP001363151">
    <property type="component" value="Unassembled WGS sequence"/>
</dbReference>
<evidence type="ECO:0000256" key="2">
    <source>
        <dbReference type="ARBA" id="ARBA00004229"/>
    </source>
</evidence>
<keyword evidence="9" id="KW-1185">Reference proteome</keyword>